<dbReference type="EMBL" id="DVOR01000113">
    <property type="protein sequence ID" value="HIV09177.1"/>
    <property type="molecule type" value="Genomic_DNA"/>
</dbReference>
<evidence type="ECO:0000313" key="3">
    <source>
        <dbReference type="Proteomes" id="UP000886845"/>
    </source>
</evidence>
<comment type="caution">
    <text evidence="2">The sequence shown here is derived from an EMBL/GenBank/DDBJ whole genome shotgun (WGS) entry which is preliminary data.</text>
</comment>
<evidence type="ECO:0000313" key="2">
    <source>
        <dbReference type="EMBL" id="HIV09177.1"/>
    </source>
</evidence>
<reference evidence="2" key="2">
    <citation type="journal article" date="2021" name="PeerJ">
        <title>Extensive microbial diversity within the chicken gut microbiome revealed by metagenomics and culture.</title>
        <authorList>
            <person name="Gilroy R."/>
            <person name="Ravi A."/>
            <person name="Getino M."/>
            <person name="Pursley I."/>
            <person name="Horton D.L."/>
            <person name="Alikhan N.F."/>
            <person name="Baker D."/>
            <person name="Gharbi K."/>
            <person name="Hall N."/>
            <person name="Watson M."/>
            <person name="Adriaenssens E.M."/>
            <person name="Foster-Nyarko E."/>
            <person name="Jarju S."/>
            <person name="Secka A."/>
            <person name="Antonio M."/>
            <person name="Oren A."/>
            <person name="Chaudhuri R.R."/>
            <person name="La Ragione R."/>
            <person name="Hildebrand F."/>
            <person name="Pallen M.J."/>
        </authorList>
    </citation>
    <scope>NUCLEOTIDE SEQUENCE</scope>
    <source>
        <strain evidence="2">35461</strain>
    </source>
</reference>
<accession>A0A9D1T2G4</accession>
<organism evidence="2 3">
    <name type="scientific">Candidatus Spyradenecus faecavium</name>
    <dbReference type="NCBI Taxonomy" id="2840947"/>
    <lineage>
        <taxon>Bacteria</taxon>
        <taxon>Pseudomonadati</taxon>
        <taxon>Lentisphaerota</taxon>
        <taxon>Lentisphaeria</taxon>
        <taxon>Lentisphaerales</taxon>
        <taxon>Lentisphaeraceae</taxon>
        <taxon>Lentisphaeraceae incertae sedis</taxon>
        <taxon>Candidatus Spyradenecus</taxon>
    </lineage>
</organism>
<feature type="compositionally biased region" description="Basic and acidic residues" evidence="1">
    <location>
        <begin position="92"/>
        <end position="107"/>
    </location>
</feature>
<proteinExistence type="predicted"/>
<evidence type="ECO:0000256" key="1">
    <source>
        <dbReference type="SAM" id="MobiDB-lite"/>
    </source>
</evidence>
<name>A0A9D1T2G4_9BACT</name>
<gene>
    <name evidence="2" type="ORF">IAC79_03580</name>
</gene>
<dbReference type="Proteomes" id="UP000886845">
    <property type="component" value="Unassembled WGS sequence"/>
</dbReference>
<reference evidence="2" key="1">
    <citation type="submission" date="2020-10" db="EMBL/GenBank/DDBJ databases">
        <authorList>
            <person name="Gilroy R."/>
        </authorList>
    </citation>
    <scope>NUCLEOTIDE SEQUENCE</scope>
    <source>
        <strain evidence="2">35461</strain>
    </source>
</reference>
<feature type="region of interest" description="Disordered" evidence="1">
    <location>
        <begin position="77"/>
        <end position="107"/>
    </location>
</feature>
<sequence length="262" mass="28728">MKTPFVLIAALVLAVALAGGGYAAGRFFAPRTYTAAVTERTVYADDGDDADLAALQAENAALKARLEGLGKELAALRAQAEAEPEPAPAAEEPPRRMTRQERMEQLKRENPERYAEMERRRQEFQANMEAFQLRREDFFANLDLGLMTPEQQEMHFQYTEALAQQQAAIDRMRALAESGEEATAEDRAAIRESFRLVRGLQGAERDALLSAVAVSMGLQSGEETEAFVNVVKEVYDFTGMMPPAPMAPANGGNARPQPPPAP</sequence>
<protein>
    <submittedName>
        <fullName evidence="2">Uncharacterized protein</fullName>
    </submittedName>
</protein>
<dbReference type="AlphaFoldDB" id="A0A9D1T2G4"/>